<dbReference type="Proteomes" id="UP000095280">
    <property type="component" value="Unplaced"/>
</dbReference>
<sequence>RIRSLGKISNYLCRANSNPHAAAQLALQLLLGGLLGSGCELLLRCSQRLESGFGLPAEHLAPVTDSLLLPIVTANLWRASLLLAAVAARSCQLALLSDFCRLGAAPAPAGLSVLPALAVCSSDCSAPPPGCCARRKWNPLRLRAGQCALQLDQLLLCTLAF</sequence>
<evidence type="ECO:0000313" key="1">
    <source>
        <dbReference type="Proteomes" id="UP000095280"/>
    </source>
</evidence>
<evidence type="ECO:0000313" key="2">
    <source>
        <dbReference type="WBParaSite" id="maker-unitig_28020-snap-gene-0.4-mRNA-1"/>
    </source>
</evidence>
<dbReference type="WBParaSite" id="maker-unitig_28020-snap-gene-0.4-mRNA-1">
    <property type="protein sequence ID" value="maker-unitig_28020-snap-gene-0.4-mRNA-1"/>
    <property type="gene ID" value="maker-unitig_28020-snap-gene-0.4"/>
</dbReference>
<accession>A0A1I8FBC6</accession>
<protein>
    <submittedName>
        <fullName evidence="2">ABC transmembrane type-1 domain-containing protein</fullName>
    </submittedName>
</protein>
<organism evidence="1 2">
    <name type="scientific">Macrostomum lignano</name>
    <dbReference type="NCBI Taxonomy" id="282301"/>
    <lineage>
        <taxon>Eukaryota</taxon>
        <taxon>Metazoa</taxon>
        <taxon>Spiralia</taxon>
        <taxon>Lophotrochozoa</taxon>
        <taxon>Platyhelminthes</taxon>
        <taxon>Rhabditophora</taxon>
        <taxon>Macrostomorpha</taxon>
        <taxon>Macrostomida</taxon>
        <taxon>Macrostomidae</taxon>
        <taxon>Macrostomum</taxon>
    </lineage>
</organism>
<dbReference type="AlphaFoldDB" id="A0A1I8FBC6"/>
<name>A0A1I8FBC6_9PLAT</name>
<reference evidence="2" key="1">
    <citation type="submission" date="2016-11" db="UniProtKB">
        <authorList>
            <consortium name="WormBaseParasite"/>
        </authorList>
    </citation>
    <scope>IDENTIFICATION</scope>
</reference>
<proteinExistence type="predicted"/>
<keyword evidence="1" id="KW-1185">Reference proteome</keyword>